<dbReference type="OrthoDB" id="102977at2759"/>
<comment type="caution">
    <text evidence="2">The sequence shown here is derived from an EMBL/GenBank/DDBJ whole genome shotgun (WGS) entry which is preliminary data.</text>
</comment>
<sequence>MESHLYEGVEPSDVYNKLENVLSTQTSAVKVNIALGYELVSKTDPDDTLYFYPNLANTHVFNNPIAINSKADIQKKVISEIRSMELADKLNYPSSGEAVIPKIIRENKHVINFLKTNNKCVFHCIAWHTFQSPKKDLRSIQTQSHSARRGGAAYASSNPSVNLSDLADRGLWSMDGFATPLEYTSPTSASDQNVAKVLGGWTDTKQAGHPPTLFVSKKSRIKHTQE</sequence>
<keyword evidence="3" id="KW-1185">Reference proteome</keyword>
<proteinExistence type="predicted"/>
<dbReference type="EMBL" id="BSXW01012438">
    <property type="protein sequence ID" value="GMF65023.1"/>
    <property type="molecule type" value="Genomic_DNA"/>
</dbReference>
<evidence type="ECO:0000313" key="3">
    <source>
        <dbReference type="Proteomes" id="UP001165083"/>
    </source>
</evidence>
<dbReference type="Proteomes" id="UP001165083">
    <property type="component" value="Unassembled WGS sequence"/>
</dbReference>
<feature type="region of interest" description="Disordered" evidence="1">
    <location>
        <begin position="138"/>
        <end position="157"/>
    </location>
</feature>
<gene>
    <name evidence="2" type="ORF">Plil01_001775700</name>
</gene>
<evidence type="ECO:0000313" key="2">
    <source>
        <dbReference type="EMBL" id="GMF65023.1"/>
    </source>
</evidence>
<name>A0A9W7D8G1_9STRA</name>
<dbReference type="AlphaFoldDB" id="A0A9W7D8G1"/>
<protein>
    <submittedName>
        <fullName evidence="2">Unnamed protein product</fullName>
    </submittedName>
</protein>
<organism evidence="2 3">
    <name type="scientific">Phytophthora lilii</name>
    <dbReference type="NCBI Taxonomy" id="2077276"/>
    <lineage>
        <taxon>Eukaryota</taxon>
        <taxon>Sar</taxon>
        <taxon>Stramenopiles</taxon>
        <taxon>Oomycota</taxon>
        <taxon>Peronosporomycetes</taxon>
        <taxon>Peronosporales</taxon>
        <taxon>Peronosporaceae</taxon>
        <taxon>Phytophthora</taxon>
    </lineage>
</organism>
<evidence type="ECO:0000256" key="1">
    <source>
        <dbReference type="SAM" id="MobiDB-lite"/>
    </source>
</evidence>
<accession>A0A9W7D8G1</accession>
<reference evidence="2" key="1">
    <citation type="submission" date="2023-04" db="EMBL/GenBank/DDBJ databases">
        <title>Phytophthora lilii NBRC 32176.</title>
        <authorList>
            <person name="Ichikawa N."/>
            <person name="Sato H."/>
            <person name="Tonouchi N."/>
        </authorList>
    </citation>
    <scope>NUCLEOTIDE SEQUENCE</scope>
    <source>
        <strain evidence="2">NBRC 32176</strain>
    </source>
</reference>